<accession>A0A9D1RF87</accession>
<dbReference type="PANTHER" id="PTHR30250:SF11">
    <property type="entry name" value="O-ANTIGEN TRANSPORTER-RELATED"/>
    <property type="match status" value="1"/>
</dbReference>
<evidence type="ECO:0000256" key="3">
    <source>
        <dbReference type="ARBA" id="ARBA00022692"/>
    </source>
</evidence>
<comment type="subcellular location">
    <subcellularLocation>
        <location evidence="1">Cell membrane</location>
        <topology evidence="1">Multi-pass membrane protein</topology>
    </subcellularLocation>
</comment>
<feature type="transmembrane region" description="Helical" evidence="6">
    <location>
        <begin position="83"/>
        <end position="106"/>
    </location>
</feature>
<keyword evidence="4 6" id="KW-1133">Transmembrane helix</keyword>
<gene>
    <name evidence="7" type="ORF">IAA48_03640</name>
</gene>
<feature type="transmembrane region" description="Helical" evidence="6">
    <location>
        <begin position="171"/>
        <end position="192"/>
    </location>
</feature>
<evidence type="ECO:0000256" key="2">
    <source>
        <dbReference type="ARBA" id="ARBA00022475"/>
    </source>
</evidence>
<dbReference type="PANTHER" id="PTHR30250">
    <property type="entry name" value="PST FAMILY PREDICTED COLANIC ACID TRANSPORTER"/>
    <property type="match status" value="1"/>
</dbReference>
<dbReference type="InterPro" id="IPR050833">
    <property type="entry name" value="Poly_Biosynth_Transport"/>
</dbReference>
<evidence type="ECO:0000256" key="6">
    <source>
        <dbReference type="SAM" id="Phobius"/>
    </source>
</evidence>
<feature type="transmembrane region" description="Helical" evidence="6">
    <location>
        <begin position="12"/>
        <end position="33"/>
    </location>
</feature>
<protein>
    <submittedName>
        <fullName evidence="7">Polysaccharide biosynthesis C-terminal domain-containing protein</fullName>
    </submittedName>
</protein>
<feature type="transmembrane region" description="Helical" evidence="6">
    <location>
        <begin position="357"/>
        <end position="377"/>
    </location>
</feature>
<reference evidence="7" key="2">
    <citation type="submission" date="2021-04" db="EMBL/GenBank/DDBJ databases">
        <authorList>
            <person name="Gilroy R."/>
        </authorList>
    </citation>
    <scope>NUCLEOTIDE SEQUENCE</scope>
    <source>
        <strain evidence="7">421</strain>
    </source>
</reference>
<organism evidence="7 8">
    <name type="scientific">Candidatus Eubacterium faecipullorum</name>
    <dbReference type="NCBI Taxonomy" id="2838571"/>
    <lineage>
        <taxon>Bacteria</taxon>
        <taxon>Bacillati</taxon>
        <taxon>Bacillota</taxon>
        <taxon>Clostridia</taxon>
        <taxon>Eubacteriales</taxon>
        <taxon>Eubacteriaceae</taxon>
        <taxon>Eubacterium</taxon>
    </lineage>
</organism>
<feature type="transmembrane region" description="Helical" evidence="6">
    <location>
        <begin position="144"/>
        <end position="165"/>
    </location>
</feature>
<evidence type="ECO:0000256" key="4">
    <source>
        <dbReference type="ARBA" id="ARBA00022989"/>
    </source>
</evidence>
<feature type="transmembrane region" description="Helical" evidence="6">
    <location>
        <begin position="292"/>
        <end position="313"/>
    </location>
</feature>
<evidence type="ECO:0000313" key="8">
    <source>
        <dbReference type="Proteomes" id="UP000824205"/>
    </source>
</evidence>
<sequence>MDKYKKLASNTIVFAIGTFSSKLLTLVLTFFYTRVMATGDFGGATLIQNAVNILVPIVTLAVNSAALRFALDKNSDKKCVFSTGVATTLIGFAVFCLFAPLVMRITINDFNFGQYTILLYLMLLGSSLRQLCQQFVRGSGHVKLYAADGVIATATSAGFTFLYLGAFHWGIYGYILAIFTSDMLSVLFMFVAAKLWRYVNFKTGLKKHTVSPMLKYCIPLIPTIILWWIINVSDQYMVTYFNGVSVSGIYTSAYKIPNFVTIFASIFIDAWQLSAVDEYDSKGKSEFFTKVFKTYSGALLAVGALLITGSRIITDIYLGEDYYDSWHYVPILVIATTFSNLVNFYASVYMAEKKSMLSMMTAGTGAVINVVMNALLIPVMGPYGAAIATAASFIVVFIIRVLNTKKFVAIKINYLTFIPSVALLFAAAAVMIFEVAGEWGSFGIAAALSVLVILLNIKSLLAIVPLVLQRFVKKHKT</sequence>
<feature type="transmembrane region" description="Helical" evidence="6">
    <location>
        <begin position="439"/>
        <end position="468"/>
    </location>
</feature>
<dbReference type="Pfam" id="PF01943">
    <property type="entry name" value="Polysacc_synt"/>
    <property type="match status" value="1"/>
</dbReference>
<keyword evidence="5 6" id="KW-0472">Membrane</keyword>
<keyword evidence="2" id="KW-1003">Cell membrane</keyword>
<reference evidence="7" key="1">
    <citation type="journal article" date="2021" name="PeerJ">
        <title>Extensive microbial diversity within the chicken gut microbiome revealed by metagenomics and culture.</title>
        <authorList>
            <person name="Gilroy R."/>
            <person name="Ravi A."/>
            <person name="Getino M."/>
            <person name="Pursley I."/>
            <person name="Horton D.L."/>
            <person name="Alikhan N.F."/>
            <person name="Baker D."/>
            <person name="Gharbi K."/>
            <person name="Hall N."/>
            <person name="Watson M."/>
            <person name="Adriaenssens E.M."/>
            <person name="Foster-Nyarko E."/>
            <person name="Jarju S."/>
            <person name="Secka A."/>
            <person name="Antonio M."/>
            <person name="Oren A."/>
            <person name="Chaudhuri R.R."/>
            <person name="La Ragione R."/>
            <person name="Hildebrand F."/>
            <person name="Pallen M.J."/>
        </authorList>
    </citation>
    <scope>NUCLEOTIDE SEQUENCE</scope>
    <source>
        <strain evidence="7">421</strain>
    </source>
</reference>
<comment type="caution">
    <text evidence="7">The sequence shown here is derived from an EMBL/GenBank/DDBJ whole genome shotgun (WGS) entry which is preliminary data.</text>
</comment>
<name>A0A9D1RF87_9FIRM</name>
<keyword evidence="3 6" id="KW-0812">Transmembrane</keyword>
<feature type="transmembrane region" description="Helical" evidence="6">
    <location>
        <begin position="53"/>
        <end position="71"/>
    </location>
</feature>
<dbReference type="EMBL" id="DXGE01000015">
    <property type="protein sequence ID" value="HIW85567.1"/>
    <property type="molecule type" value="Genomic_DNA"/>
</dbReference>
<dbReference type="InterPro" id="IPR002797">
    <property type="entry name" value="Polysacc_synth"/>
</dbReference>
<feature type="transmembrane region" description="Helical" evidence="6">
    <location>
        <begin position="213"/>
        <end position="230"/>
    </location>
</feature>
<feature type="transmembrane region" description="Helical" evidence="6">
    <location>
        <begin position="250"/>
        <end position="271"/>
    </location>
</feature>
<dbReference type="GO" id="GO:0005886">
    <property type="term" value="C:plasma membrane"/>
    <property type="evidence" value="ECO:0007669"/>
    <property type="project" value="UniProtKB-SubCell"/>
</dbReference>
<feature type="transmembrane region" description="Helical" evidence="6">
    <location>
        <begin position="112"/>
        <end position="132"/>
    </location>
</feature>
<proteinExistence type="predicted"/>
<dbReference type="AlphaFoldDB" id="A0A9D1RF87"/>
<feature type="transmembrane region" description="Helical" evidence="6">
    <location>
        <begin position="383"/>
        <end position="402"/>
    </location>
</feature>
<evidence type="ECO:0000313" key="7">
    <source>
        <dbReference type="EMBL" id="HIW85567.1"/>
    </source>
</evidence>
<feature type="transmembrane region" description="Helical" evidence="6">
    <location>
        <begin position="414"/>
        <end position="433"/>
    </location>
</feature>
<feature type="transmembrane region" description="Helical" evidence="6">
    <location>
        <begin position="325"/>
        <end position="345"/>
    </location>
</feature>
<dbReference type="Proteomes" id="UP000824205">
    <property type="component" value="Unassembled WGS sequence"/>
</dbReference>
<evidence type="ECO:0000256" key="5">
    <source>
        <dbReference type="ARBA" id="ARBA00023136"/>
    </source>
</evidence>
<evidence type="ECO:0000256" key="1">
    <source>
        <dbReference type="ARBA" id="ARBA00004651"/>
    </source>
</evidence>